<proteinExistence type="predicted"/>
<accession>A0A6J4S7A8</accession>
<name>A0A6J4S7A8_9ACTN</name>
<dbReference type="InterPro" id="IPR007530">
    <property type="entry name" value="Aminoglycoside_adenylylTfrase"/>
</dbReference>
<dbReference type="AlphaFoldDB" id="A0A6J4S7A8"/>
<organism evidence="1">
    <name type="scientific">uncultured Rubrobacteraceae bacterium</name>
    <dbReference type="NCBI Taxonomy" id="349277"/>
    <lineage>
        <taxon>Bacteria</taxon>
        <taxon>Bacillati</taxon>
        <taxon>Actinomycetota</taxon>
        <taxon>Rubrobacteria</taxon>
        <taxon>Rubrobacterales</taxon>
        <taxon>Rubrobacteraceae</taxon>
        <taxon>environmental samples</taxon>
    </lineage>
</organism>
<dbReference type="Gene3D" id="3.30.460.10">
    <property type="entry name" value="Beta Polymerase, domain 2"/>
    <property type="match status" value="1"/>
</dbReference>
<dbReference type="Gene3D" id="1.20.120.330">
    <property type="entry name" value="Nucleotidyltransferases domain 2"/>
    <property type="match status" value="1"/>
</dbReference>
<sequence>MIVRHDPGEVIRHLVSWAEERDSVRAMLLTSTRARPGAPVDLLSDYDVVLVLEDIRPFFEDRSWLEDFGRVLVAYWDVIEPDPDHGVEQTGNVVHYDDGLKIDFRLWPVALLRRISDAPAPPDELDAGYAVLLDKDRLAADLRPPTYMAYVPDRPDEEAYLTWVNDFFSDAPYVAKFLWRDELLPAKWVLDEDMKHKYLRRMLEWRIERDRGWSEPMDWLGKGLKKRLPADIWEALEATYAGAGVEENWEALFRTLALFRRVAVEVAEDLGYAYPNDLDRRVTGYVRAIRDLDPGSVER</sequence>
<gene>
    <name evidence="1" type="ORF">AVDCRST_MAG05-1840</name>
</gene>
<reference evidence="1" key="1">
    <citation type="submission" date="2020-02" db="EMBL/GenBank/DDBJ databases">
        <authorList>
            <person name="Meier V. D."/>
        </authorList>
    </citation>
    <scope>NUCLEOTIDE SEQUENCE</scope>
    <source>
        <strain evidence="1">AVDCRST_MAG05</strain>
    </source>
</reference>
<protein>
    <recommendedName>
        <fullName evidence="2">Aminoglycoside 6-adenylyltransferase</fullName>
    </recommendedName>
</protein>
<evidence type="ECO:0008006" key="2">
    <source>
        <dbReference type="Google" id="ProtNLM"/>
    </source>
</evidence>
<dbReference type="SUPFAM" id="SSF81631">
    <property type="entry name" value="PAP/OAS1 substrate-binding domain"/>
    <property type="match status" value="1"/>
</dbReference>
<evidence type="ECO:0000313" key="1">
    <source>
        <dbReference type="EMBL" id="CAA9491177.1"/>
    </source>
</evidence>
<dbReference type="SUPFAM" id="SSF81301">
    <property type="entry name" value="Nucleotidyltransferase"/>
    <property type="match status" value="1"/>
</dbReference>
<dbReference type="EMBL" id="CADCVM010000202">
    <property type="protein sequence ID" value="CAA9491177.1"/>
    <property type="molecule type" value="Genomic_DNA"/>
</dbReference>
<dbReference type="Pfam" id="PF04439">
    <property type="entry name" value="Adenyl_transf"/>
    <property type="match status" value="1"/>
</dbReference>
<dbReference type="InterPro" id="IPR043519">
    <property type="entry name" value="NT_sf"/>
</dbReference>